<sequence>MRKFDGVRCCLACGEAVFEEQQIAPTAIRLKPTVIPVEYQHTRLHLGLGKEICLVVLLPGRDLEPLQCEIKHVYLDDKPVFEAVSYTWAGEDGDDSKSRTIQFTNGAIMHVTINCEAALLQLRHPSRERRLWIDAICINQTDVTERNRQVGLIDQIFSAPQSVVISIPYAKPSICTNVFCPCSPGSNGLTKTSTHFTNTNSIARSKHS</sequence>
<keyword evidence="2" id="KW-1185">Reference proteome</keyword>
<organism evidence="1 2">
    <name type="scientific">Macroventuria anomochaeta</name>
    <dbReference type="NCBI Taxonomy" id="301207"/>
    <lineage>
        <taxon>Eukaryota</taxon>
        <taxon>Fungi</taxon>
        <taxon>Dikarya</taxon>
        <taxon>Ascomycota</taxon>
        <taxon>Pezizomycotina</taxon>
        <taxon>Dothideomycetes</taxon>
        <taxon>Pleosporomycetidae</taxon>
        <taxon>Pleosporales</taxon>
        <taxon>Pleosporineae</taxon>
        <taxon>Didymellaceae</taxon>
        <taxon>Macroventuria</taxon>
    </lineage>
</organism>
<dbReference type="EMBL" id="MU006702">
    <property type="protein sequence ID" value="KAF2632824.1"/>
    <property type="molecule type" value="Genomic_DNA"/>
</dbReference>
<gene>
    <name evidence="1" type="ORF">BU25DRAFT_406136</name>
</gene>
<proteinExistence type="predicted"/>
<protein>
    <submittedName>
        <fullName evidence="1">Uncharacterized protein</fullName>
    </submittedName>
</protein>
<comment type="caution">
    <text evidence="1">The sequence shown here is derived from an EMBL/GenBank/DDBJ whole genome shotgun (WGS) entry which is preliminary data.</text>
</comment>
<reference evidence="1" key="1">
    <citation type="journal article" date="2020" name="Stud. Mycol.">
        <title>101 Dothideomycetes genomes: a test case for predicting lifestyles and emergence of pathogens.</title>
        <authorList>
            <person name="Haridas S."/>
            <person name="Albert R."/>
            <person name="Binder M."/>
            <person name="Bloem J."/>
            <person name="Labutti K."/>
            <person name="Salamov A."/>
            <person name="Andreopoulos B."/>
            <person name="Baker S."/>
            <person name="Barry K."/>
            <person name="Bills G."/>
            <person name="Bluhm B."/>
            <person name="Cannon C."/>
            <person name="Castanera R."/>
            <person name="Culley D."/>
            <person name="Daum C."/>
            <person name="Ezra D."/>
            <person name="Gonzalez J."/>
            <person name="Henrissat B."/>
            <person name="Kuo A."/>
            <person name="Liang C."/>
            <person name="Lipzen A."/>
            <person name="Lutzoni F."/>
            <person name="Magnuson J."/>
            <person name="Mondo S."/>
            <person name="Nolan M."/>
            <person name="Ohm R."/>
            <person name="Pangilinan J."/>
            <person name="Park H.-J."/>
            <person name="Ramirez L."/>
            <person name="Alfaro M."/>
            <person name="Sun H."/>
            <person name="Tritt A."/>
            <person name="Yoshinaga Y."/>
            <person name="Zwiers L.-H."/>
            <person name="Turgeon B."/>
            <person name="Goodwin S."/>
            <person name="Spatafora J."/>
            <person name="Crous P."/>
            <person name="Grigoriev I."/>
        </authorList>
    </citation>
    <scope>NUCLEOTIDE SEQUENCE</scope>
    <source>
        <strain evidence="1">CBS 525.71</strain>
    </source>
</reference>
<evidence type="ECO:0000313" key="2">
    <source>
        <dbReference type="Proteomes" id="UP000799754"/>
    </source>
</evidence>
<dbReference type="Proteomes" id="UP000799754">
    <property type="component" value="Unassembled WGS sequence"/>
</dbReference>
<name>A0ACB6SFK5_9PLEO</name>
<accession>A0ACB6SFK5</accession>
<evidence type="ECO:0000313" key="1">
    <source>
        <dbReference type="EMBL" id="KAF2632824.1"/>
    </source>
</evidence>